<accession>A0A972F8C1</accession>
<evidence type="ECO:0000313" key="19">
    <source>
        <dbReference type="EMBL" id="NMG03747.1"/>
    </source>
</evidence>
<dbReference type="SMART" id="SM00825">
    <property type="entry name" value="PKS_KS"/>
    <property type="match status" value="1"/>
</dbReference>
<dbReference type="PROSITE" id="PS52004">
    <property type="entry name" value="KS3_2"/>
    <property type="match status" value="1"/>
</dbReference>
<dbReference type="InterPro" id="IPR018201">
    <property type="entry name" value="Ketoacyl_synth_AS"/>
</dbReference>
<dbReference type="PANTHER" id="PTHR11712">
    <property type="entry name" value="POLYKETIDE SYNTHASE-RELATED"/>
    <property type="match status" value="1"/>
</dbReference>
<comment type="similarity">
    <text evidence="2 17">Belongs to the thiolase-like superfamily. Beta-ketoacyl-ACP synthases family.</text>
</comment>
<dbReference type="InterPro" id="IPR000794">
    <property type="entry name" value="Beta-ketoacyl_synthase"/>
</dbReference>
<dbReference type="RefSeq" id="WP_168988443.1">
    <property type="nucleotide sequence ID" value="NZ_CAWPHM010000299.1"/>
</dbReference>
<evidence type="ECO:0000256" key="8">
    <source>
        <dbReference type="ARBA" id="ARBA00022832"/>
    </source>
</evidence>
<evidence type="ECO:0000256" key="13">
    <source>
        <dbReference type="ARBA" id="ARBA00041620"/>
    </source>
</evidence>
<dbReference type="PANTHER" id="PTHR11712:SF306">
    <property type="entry name" value="3-OXOACYL-[ACYL-CARRIER-PROTEIN] SYNTHASE 1"/>
    <property type="match status" value="1"/>
</dbReference>
<reference evidence="19" key="1">
    <citation type="submission" date="2019-12" db="EMBL/GenBank/DDBJ databases">
        <title>Comparative genomics gives insights into the taxonomy of the Azoarcus-Aromatoleum group and reveals separate origins of nif in the plant-associated Azoarcus and non-plant-associated Aromatoleum sub-groups.</title>
        <authorList>
            <person name="Lafos M."/>
            <person name="Maluk M."/>
            <person name="Batista M."/>
            <person name="Junghare M."/>
            <person name="Carmona M."/>
            <person name="Faoro H."/>
            <person name="Cruz L.M."/>
            <person name="Battistoni F."/>
            <person name="De Souza E."/>
            <person name="Pedrosa F."/>
            <person name="Chen W.-M."/>
            <person name="Poole P.S."/>
            <person name="Dixon R.A."/>
            <person name="James E.K."/>
        </authorList>
    </citation>
    <scope>NUCLEOTIDE SEQUENCE</scope>
    <source>
        <strain evidence="19">NSC3</strain>
    </source>
</reference>
<organism evidence="19 20">
    <name type="scientific">Azoarcus taiwanensis</name>
    <dbReference type="NCBI Taxonomy" id="666964"/>
    <lineage>
        <taxon>Bacteria</taxon>
        <taxon>Pseudomonadati</taxon>
        <taxon>Pseudomonadota</taxon>
        <taxon>Betaproteobacteria</taxon>
        <taxon>Rhodocyclales</taxon>
        <taxon>Zoogloeaceae</taxon>
        <taxon>Azoarcus</taxon>
    </lineage>
</organism>
<evidence type="ECO:0000256" key="2">
    <source>
        <dbReference type="ARBA" id="ARBA00008467"/>
    </source>
</evidence>
<dbReference type="InterPro" id="IPR014031">
    <property type="entry name" value="Ketoacyl_synth_C"/>
</dbReference>
<evidence type="ECO:0000256" key="17">
    <source>
        <dbReference type="RuleBase" id="RU003694"/>
    </source>
</evidence>
<dbReference type="Gene3D" id="3.40.47.10">
    <property type="match status" value="2"/>
</dbReference>
<evidence type="ECO:0000256" key="9">
    <source>
        <dbReference type="ARBA" id="ARBA00023098"/>
    </source>
</evidence>
<evidence type="ECO:0000256" key="7">
    <source>
        <dbReference type="ARBA" id="ARBA00022679"/>
    </source>
</evidence>
<dbReference type="InterPro" id="IPR014030">
    <property type="entry name" value="Ketoacyl_synth_N"/>
</dbReference>
<keyword evidence="9" id="KW-0443">Lipid metabolism</keyword>
<dbReference type="AlphaFoldDB" id="A0A972F8C1"/>
<evidence type="ECO:0000256" key="5">
    <source>
        <dbReference type="ARBA" id="ARBA00022490"/>
    </source>
</evidence>
<dbReference type="GO" id="GO:0005829">
    <property type="term" value="C:cytosol"/>
    <property type="evidence" value="ECO:0007669"/>
    <property type="project" value="TreeGrafter"/>
</dbReference>
<evidence type="ECO:0000256" key="1">
    <source>
        <dbReference type="ARBA" id="ARBA00004496"/>
    </source>
</evidence>
<comment type="subunit">
    <text evidence="3">Homodimer.</text>
</comment>
<evidence type="ECO:0000256" key="11">
    <source>
        <dbReference type="ARBA" id="ARBA00023315"/>
    </source>
</evidence>
<evidence type="ECO:0000256" key="10">
    <source>
        <dbReference type="ARBA" id="ARBA00023160"/>
    </source>
</evidence>
<name>A0A972F8C1_9RHOO</name>
<dbReference type="EMBL" id="WTVM01000071">
    <property type="protein sequence ID" value="NMG03747.1"/>
    <property type="molecule type" value="Genomic_DNA"/>
</dbReference>
<dbReference type="EC" id="2.3.1.41" evidence="4"/>
<evidence type="ECO:0000256" key="15">
    <source>
        <dbReference type="ARBA" id="ARBA00048121"/>
    </source>
</evidence>
<keyword evidence="5" id="KW-0963">Cytoplasm</keyword>
<comment type="subcellular location">
    <subcellularLocation>
        <location evidence="1">Cytoplasm</location>
    </subcellularLocation>
</comment>
<protein>
    <recommendedName>
        <fullName evidence="12">3-oxoacyl-[acyl-carrier-protein] synthase 1</fullName>
        <ecNumber evidence="4">2.3.1.41</ecNumber>
    </recommendedName>
    <alternativeName>
        <fullName evidence="13">3-oxoacyl-[acyl-carrier-protein] synthase I</fullName>
    </alternativeName>
    <alternativeName>
        <fullName evidence="14">Beta-ketoacyl-ACP synthase I</fullName>
    </alternativeName>
</protein>
<evidence type="ECO:0000256" key="16">
    <source>
        <dbReference type="ARBA" id="ARBA00048506"/>
    </source>
</evidence>
<evidence type="ECO:0000256" key="12">
    <source>
        <dbReference type="ARBA" id="ARBA00039450"/>
    </source>
</evidence>
<evidence type="ECO:0000256" key="6">
    <source>
        <dbReference type="ARBA" id="ARBA00022516"/>
    </source>
</evidence>
<keyword evidence="8" id="KW-0276">Fatty acid metabolism</keyword>
<dbReference type="Pfam" id="PF02801">
    <property type="entry name" value="Ketoacyl-synt_C"/>
    <property type="match status" value="1"/>
</dbReference>
<keyword evidence="7 17" id="KW-0808">Transferase</keyword>
<keyword evidence="6" id="KW-0444">Lipid biosynthesis</keyword>
<dbReference type="FunFam" id="3.40.47.10:FF:000018">
    <property type="entry name" value="3-oxoacyl-[acyl-carrier-protein] synthase 2"/>
    <property type="match status" value="1"/>
</dbReference>
<dbReference type="InterPro" id="IPR020841">
    <property type="entry name" value="PKS_Beta-ketoAc_synthase_dom"/>
</dbReference>
<proteinExistence type="inferred from homology"/>
<sequence length="406" mass="42508">MHGLRRVVVTGMGIVSCLGKELDGVSSALREGRCGIRRIPEFIEHGLRSQVGGQPVAVESEAIPRRYRRFMTDAALQAHAALASAVADAGLEAAHVVSPRTGLIAGSGTGSLAQHHGAMELARDEMAHKISPFAVPQVMGSTVSANLATTFGITGTSYSITSACATSAHCIGHAMEQIQFGKHDIVFAGGAEELNWTSALLFDAMGALSTAFNATPECASRPYDTARDGFVIAGGAGMLVLEELEHARRRGARIYAELAGYGATSDGHDMLNPSIDGAARAMRLATQSLDIPIDYVNTHATSTRAGDLVEVEAMQRAFGPTLPAFSSTKGLTGHPIGAAGVHEAIYTLLMMRDGFVAGCANLDTPDPSLDSLPIIQNSFPEHIDAALSNSFGFGGTNACLAFRRVC</sequence>
<comment type="catalytic activity">
    <reaction evidence="16">
        <text>a fatty acyl-[ACP] + malonyl-[ACP] + H(+) = a 3-oxoacyl-[ACP] + holo-[ACP] + CO2</text>
        <dbReference type="Rhea" id="RHEA:22836"/>
        <dbReference type="Rhea" id="RHEA-COMP:9623"/>
        <dbReference type="Rhea" id="RHEA-COMP:9685"/>
        <dbReference type="Rhea" id="RHEA-COMP:9916"/>
        <dbReference type="Rhea" id="RHEA-COMP:14125"/>
        <dbReference type="ChEBI" id="CHEBI:15378"/>
        <dbReference type="ChEBI" id="CHEBI:16526"/>
        <dbReference type="ChEBI" id="CHEBI:64479"/>
        <dbReference type="ChEBI" id="CHEBI:78449"/>
        <dbReference type="ChEBI" id="CHEBI:78776"/>
        <dbReference type="ChEBI" id="CHEBI:138651"/>
        <dbReference type="EC" id="2.3.1.41"/>
    </reaction>
    <physiologicalReaction direction="left-to-right" evidence="16">
        <dbReference type="Rhea" id="RHEA:22837"/>
    </physiologicalReaction>
</comment>
<evidence type="ECO:0000256" key="4">
    <source>
        <dbReference type="ARBA" id="ARBA00013191"/>
    </source>
</evidence>
<keyword evidence="11 19" id="KW-0012">Acyltransferase</keyword>
<dbReference type="Pfam" id="PF00109">
    <property type="entry name" value="ketoacyl-synt"/>
    <property type="match status" value="1"/>
</dbReference>
<evidence type="ECO:0000259" key="18">
    <source>
        <dbReference type="PROSITE" id="PS52004"/>
    </source>
</evidence>
<dbReference type="Proteomes" id="UP000599523">
    <property type="component" value="Unassembled WGS sequence"/>
</dbReference>
<dbReference type="GO" id="GO:0006633">
    <property type="term" value="P:fatty acid biosynthetic process"/>
    <property type="evidence" value="ECO:0007669"/>
    <property type="project" value="UniProtKB-KW"/>
</dbReference>
<dbReference type="CDD" id="cd00834">
    <property type="entry name" value="KAS_I_II"/>
    <property type="match status" value="1"/>
</dbReference>
<feature type="domain" description="Ketosynthase family 3 (KS3)" evidence="18">
    <location>
        <begin position="4"/>
        <end position="404"/>
    </location>
</feature>
<comment type="catalytic activity">
    <reaction evidence="15">
        <text>(3Z)-decenoyl-[ACP] + malonyl-[ACP] + H(+) = 3-oxo-(5Z)-dodecenoyl-[ACP] + holo-[ACP] + CO2</text>
        <dbReference type="Rhea" id="RHEA:54940"/>
        <dbReference type="Rhea" id="RHEA-COMP:9623"/>
        <dbReference type="Rhea" id="RHEA-COMP:9685"/>
        <dbReference type="Rhea" id="RHEA-COMP:9927"/>
        <dbReference type="Rhea" id="RHEA-COMP:14042"/>
        <dbReference type="ChEBI" id="CHEBI:15378"/>
        <dbReference type="ChEBI" id="CHEBI:16526"/>
        <dbReference type="ChEBI" id="CHEBI:64479"/>
        <dbReference type="ChEBI" id="CHEBI:78449"/>
        <dbReference type="ChEBI" id="CHEBI:78798"/>
        <dbReference type="ChEBI" id="CHEBI:138410"/>
    </reaction>
    <physiologicalReaction direction="left-to-right" evidence="15">
        <dbReference type="Rhea" id="RHEA:54941"/>
    </physiologicalReaction>
</comment>
<evidence type="ECO:0000313" key="20">
    <source>
        <dbReference type="Proteomes" id="UP000599523"/>
    </source>
</evidence>
<dbReference type="PROSITE" id="PS00606">
    <property type="entry name" value="KS3_1"/>
    <property type="match status" value="1"/>
</dbReference>
<evidence type="ECO:0000256" key="3">
    <source>
        <dbReference type="ARBA" id="ARBA00011738"/>
    </source>
</evidence>
<dbReference type="InterPro" id="IPR016039">
    <property type="entry name" value="Thiolase-like"/>
</dbReference>
<comment type="caution">
    <text evidence="19">The sequence shown here is derived from an EMBL/GenBank/DDBJ whole genome shotgun (WGS) entry which is preliminary data.</text>
</comment>
<dbReference type="PROSITE" id="PS51257">
    <property type="entry name" value="PROKAR_LIPOPROTEIN"/>
    <property type="match status" value="1"/>
</dbReference>
<evidence type="ECO:0000256" key="14">
    <source>
        <dbReference type="ARBA" id="ARBA00042143"/>
    </source>
</evidence>
<keyword evidence="20" id="KW-1185">Reference proteome</keyword>
<dbReference type="GO" id="GO:0004315">
    <property type="term" value="F:3-oxoacyl-[acyl-carrier-protein] synthase activity"/>
    <property type="evidence" value="ECO:0007669"/>
    <property type="project" value="UniProtKB-EC"/>
</dbReference>
<keyword evidence="10" id="KW-0275">Fatty acid biosynthesis</keyword>
<dbReference type="SUPFAM" id="SSF53901">
    <property type="entry name" value="Thiolase-like"/>
    <property type="match status" value="2"/>
</dbReference>
<gene>
    <name evidence="19" type="ORF">GPA21_12295</name>
</gene>